<name>A0A1C7MGL4_GRIFR</name>
<evidence type="ECO:0000256" key="1">
    <source>
        <dbReference type="ARBA" id="ARBA00008361"/>
    </source>
</evidence>
<dbReference type="GO" id="GO:0008757">
    <property type="term" value="F:S-adenosylmethionine-dependent methyltransferase activity"/>
    <property type="evidence" value="ECO:0007669"/>
    <property type="project" value="InterPro"/>
</dbReference>
<dbReference type="InterPro" id="IPR013216">
    <property type="entry name" value="Methyltransf_11"/>
</dbReference>
<gene>
    <name evidence="5" type="ORF">A0H81_04235</name>
</gene>
<dbReference type="EMBL" id="LUGG01000004">
    <property type="protein sequence ID" value="OBZ75599.1"/>
    <property type="molecule type" value="Genomic_DNA"/>
</dbReference>
<sequence>MSPAFAVLAFRRSPVRSSTSVSFKLRHKSTMAAVVHNIAKVGFGTGTNELYDCARPSYQSNALSHIRNAIKSSGPLNVVEIGAGTGIFTRALLTHPEWSSSVKQLRAIEPSEGMRDVFAKSVTDARVSIAEGTFDSTGVEDGWADLVVIAQAFHWCPDYNKASAEFARILKPDGIVAFIWNLDDRNGAPWVAQLRDRIELHEAGTPQFRLGLWRATFSTPNYTALFQPPEENAWDYVLPGTRDIVVDRAHSRSFITVLSPEQKQSLTSDIDGILQRKEGLVWIDEAKGIFEYPYNTFLVIARKK</sequence>
<organism evidence="5 6">
    <name type="scientific">Grifola frondosa</name>
    <name type="common">Maitake</name>
    <name type="synonym">Polyporus frondosus</name>
    <dbReference type="NCBI Taxonomy" id="5627"/>
    <lineage>
        <taxon>Eukaryota</taxon>
        <taxon>Fungi</taxon>
        <taxon>Dikarya</taxon>
        <taxon>Basidiomycota</taxon>
        <taxon>Agaricomycotina</taxon>
        <taxon>Agaricomycetes</taxon>
        <taxon>Polyporales</taxon>
        <taxon>Grifolaceae</taxon>
        <taxon>Grifola</taxon>
    </lineage>
</organism>
<protein>
    <submittedName>
        <fullName evidence="5">Putative methyltransferase-like C25B8.10</fullName>
    </submittedName>
</protein>
<accession>A0A1C7MGL4</accession>
<dbReference type="OMA" id="WRATFDT"/>
<comment type="caution">
    <text evidence="5">The sequence shown here is derived from an EMBL/GenBank/DDBJ whole genome shotgun (WGS) entry which is preliminary data.</text>
</comment>
<feature type="domain" description="Methyltransferase type 11" evidence="4">
    <location>
        <begin position="79"/>
        <end position="178"/>
    </location>
</feature>
<dbReference type="InterPro" id="IPR051052">
    <property type="entry name" value="Diverse_substrate_MTase"/>
</dbReference>
<keyword evidence="3 5" id="KW-0808">Transferase</keyword>
<proteinExistence type="inferred from homology"/>
<evidence type="ECO:0000313" key="5">
    <source>
        <dbReference type="EMBL" id="OBZ75599.1"/>
    </source>
</evidence>
<dbReference type="InterPro" id="IPR029063">
    <property type="entry name" value="SAM-dependent_MTases_sf"/>
</dbReference>
<dbReference type="STRING" id="5627.A0A1C7MGL4"/>
<keyword evidence="2 5" id="KW-0489">Methyltransferase</keyword>
<evidence type="ECO:0000259" key="4">
    <source>
        <dbReference type="Pfam" id="PF08241"/>
    </source>
</evidence>
<dbReference type="Gene3D" id="3.40.50.150">
    <property type="entry name" value="Vaccinia Virus protein VP39"/>
    <property type="match status" value="1"/>
</dbReference>
<keyword evidence="6" id="KW-1185">Reference proteome</keyword>
<dbReference type="CDD" id="cd02440">
    <property type="entry name" value="AdoMet_MTases"/>
    <property type="match status" value="1"/>
</dbReference>
<evidence type="ECO:0000313" key="6">
    <source>
        <dbReference type="Proteomes" id="UP000092993"/>
    </source>
</evidence>
<dbReference type="GO" id="GO:0032259">
    <property type="term" value="P:methylation"/>
    <property type="evidence" value="ECO:0007669"/>
    <property type="project" value="UniProtKB-KW"/>
</dbReference>
<dbReference type="AlphaFoldDB" id="A0A1C7MGL4"/>
<dbReference type="OrthoDB" id="66144at2759"/>
<dbReference type="Proteomes" id="UP000092993">
    <property type="component" value="Unassembled WGS sequence"/>
</dbReference>
<evidence type="ECO:0000256" key="2">
    <source>
        <dbReference type="ARBA" id="ARBA00022603"/>
    </source>
</evidence>
<reference evidence="5 6" key="1">
    <citation type="submission" date="2016-03" db="EMBL/GenBank/DDBJ databases">
        <title>Whole genome sequencing of Grifola frondosa 9006-11.</title>
        <authorList>
            <person name="Min B."/>
            <person name="Park H."/>
            <person name="Kim J.-G."/>
            <person name="Cho H."/>
            <person name="Oh Y.-L."/>
            <person name="Kong W.-S."/>
            <person name="Choi I.-G."/>
        </authorList>
    </citation>
    <scope>NUCLEOTIDE SEQUENCE [LARGE SCALE GENOMIC DNA]</scope>
    <source>
        <strain evidence="5 6">9006-11</strain>
    </source>
</reference>
<dbReference type="Pfam" id="PF08241">
    <property type="entry name" value="Methyltransf_11"/>
    <property type="match status" value="1"/>
</dbReference>
<dbReference type="SUPFAM" id="SSF53335">
    <property type="entry name" value="S-adenosyl-L-methionine-dependent methyltransferases"/>
    <property type="match status" value="1"/>
</dbReference>
<comment type="similarity">
    <text evidence="1">Belongs to the methyltransferase superfamily.</text>
</comment>
<dbReference type="PANTHER" id="PTHR44942">
    <property type="entry name" value="METHYLTRANSF_11 DOMAIN-CONTAINING PROTEIN"/>
    <property type="match status" value="1"/>
</dbReference>
<evidence type="ECO:0000256" key="3">
    <source>
        <dbReference type="ARBA" id="ARBA00022679"/>
    </source>
</evidence>
<dbReference type="PANTHER" id="PTHR44942:SF4">
    <property type="entry name" value="METHYLTRANSFERASE TYPE 11 DOMAIN-CONTAINING PROTEIN"/>
    <property type="match status" value="1"/>
</dbReference>